<dbReference type="STRING" id="1920490.GCA_001895925_01418"/>
<dbReference type="AlphaFoldDB" id="A0A2T1DAP5"/>
<keyword evidence="2" id="KW-1185">Reference proteome</keyword>
<evidence type="ECO:0000313" key="1">
    <source>
        <dbReference type="EMBL" id="PSB17513.1"/>
    </source>
</evidence>
<name>A0A2T1DAP5_9CYAN</name>
<dbReference type="OrthoDB" id="467587at2"/>
<gene>
    <name evidence="1" type="ORF">C7B65_18365</name>
</gene>
<dbReference type="EMBL" id="PVWG01000027">
    <property type="protein sequence ID" value="PSB17513.1"/>
    <property type="molecule type" value="Genomic_DNA"/>
</dbReference>
<evidence type="ECO:0000313" key="2">
    <source>
        <dbReference type="Proteomes" id="UP000238634"/>
    </source>
</evidence>
<reference evidence="1 2" key="1">
    <citation type="submission" date="2018-02" db="EMBL/GenBank/DDBJ databases">
        <authorList>
            <person name="Cohen D.B."/>
            <person name="Kent A.D."/>
        </authorList>
    </citation>
    <scope>NUCLEOTIDE SEQUENCE [LARGE SCALE GENOMIC DNA]</scope>
    <source>
        <strain evidence="1 2">ULC007</strain>
    </source>
</reference>
<sequence length="218" mass="23546">MRINSTVALTFILLTLMFGAGIVTGAWGFAIGREALKGITQPDARPTNKVGKKNGSTRTSDALVVLQEDDIIKKVKTRLNGNAKSATASIAPPKPEPEKQVTNSAKFPIVSQDKGVTVEVSGVRRRGDSVVFDVSMKNEGSQSVKFLYSFLNITDEQGRVLSADTDGLPTELPPNNQKFTGTVSLSTALLDKAQKISIQLTDYPDQKLQLRMADIPVK</sequence>
<comment type="caution">
    <text evidence="1">The sequence shown here is derived from an EMBL/GenBank/DDBJ whole genome shotgun (WGS) entry which is preliminary data.</text>
</comment>
<protein>
    <submittedName>
        <fullName evidence="1">Uncharacterized protein</fullName>
    </submittedName>
</protein>
<reference evidence="1 2" key="2">
    <citation type="submission" date="2018-03" db="EMBL/GenBank/DDBJ databases">
        <title>The ancient ancestry and fast evolution of plastids.</title>
        <authorList>
            <person name="Moore K.R."/>
            <person name="Magnabosco C."/>
            <person name="Momper L."/>
            <person name="Gold D.A."/>
            <person name="Bosak T."/>
            <person name="Fournier G.P."/>
        </authorList>
    </citation>
    <scope>NUCLEOTIDE SEQUENCE [LARGE SCALE GENOMIC DNA]</scope>
    <source>
        <strain evidence="1 2">ULC007</strain>
    </source>
</reference>
<dbReference type="Proteomes" id="UP000238634">
    <property type="component" value="Unassembled WGS sequence"/>
</dbReference>
<organism evidence="1 2">
    <name type="scientific">Phormidesmis priestleyi ULC007</name>
    <dbReference type="NCBI Taxonomy" id="1920490"/>
    <lineage>
        <taxon>Bacteria</taxon>
        <taxon>Bacillati</taxon>
        <taxon>Cyanobacteriota</taxon>
        <taxon>Cyanophyceae</taxon>
        <taxon>Leptolyngbyales</taxon>
        <taxon>Leptolyngbyaceae</taxon>
        <taxon>Phormidesmis</taxon>
    </lineage>
</organism>
<accession>A0A2T1DAP5</accession>
<dbReference type="RefSeq" id="WP_073074139.1">
    <property type="nucleotide sequence ID" value="NZ_MPPI01000030.1"/>
</dbReference>
<proteinExistence type="predicted"/>